<sequence length="485" mass="52898">MNGTIPTYQNACVAPIISGSSVWLIGVTGAGKLEAYSVSLTDIDSPSATLVTTQFDPSFWSSDAQRACFNYPGNQADPNSPIMMQQFGRMSYFTNVYPNGTVNAAYHFPKVGFFSNKLFSFTAGVENLNWYTALSNVSGTTKSAWTGLRLNATRIANSSRDVHIAMYPTPNPRLSVGIFEPASTTPIHGYLVVFGDNNDGTLYTTMATATPKGLSEDQILTLARPQPVDMAGITFSNDAIPVSMTHVAYILDRASDGSTVLYSINPNQGVKLQRVDVQGDVPWFSPNMTATALNSQIVVYTPMTRSSTAPSRFNSFDTDKKTWAGPGLITPESKIKAPLVVSIIGGVVGGLVVIAIIFILVIRHRRKSSDRTINHASSTASVQGQQQQQHYLQQPMQQYNPRPSYISQSKDVPVFQQQQQQYVDPSQERYTYMPPPLTTFPQYPNIFQPQVDPAASPTHTQPPYGSSDNSAGAPYTQIPSTFSNP</sequence>
<feature type="region of interest" description="Disordered" evidence="1">
    <location>
        <begin position="372"/>
        <end position="392"/>
    </location>
</feature>
<keyword evidence="4" id="KW-1185">Reference proteome</keyword>
<comment type="caution">
    <text evidence="3">The sequence shown here is derived from an EMBL/GenBank/DDBJ whole genome shotgun (WGS) entry which is preliminary data.</text>
</comment>
<feature type="region of interest" description="Disordered" evidence="1">
    <location>
        <begin position="446"/>
        <end position="485"/>
    </location>
</feature>
<feature type="compositionally biased region" description="Low complexity" evidence="1">
    <location>
        <begin position="383"/>
        <end position="392"/>
    </location>
</feature>
<dbReference type="EMBL" id="JAAAHW010001407">
    <property type="protein sequence ID" value="KAF9995200.1"/>
    <property type="molecule type" value="Genomic_DNA"/>
</dbReference>
<organism evidence="3 4">
    <name type="scientific">Modicella reniformis</name>
    <dbReference type="NCBI Taxonomy" id="1440133"/>
    <lineage>
        <taxon>Eukaryota</taxon>
        <taxon>Fungi</taxon>
        <taxon>Fungi incertae sedis</taxon>
        <taxon>Mucoromycota</taxon>
        <taxon>Mortierellomycotina</taxon>
        <taxon>Mortierellomycetes</taxon>
        <taxon>Mortierellales</taxon>
        <taxon>Mortierellaceae</taxon>
        <taxon>Modicella</taxon>
    </lineage>
</organism>
<evidence type="ECO:0000256" key="1">
    <source>
        <dbReference type="SAM" id="MobiDB-lite"/>
    </source>
</evidence>
<dbReference type="AlphaFoldDB" id="A0A9P6SS24"/>
<evidence type="ECO:0000256" key="2">
    <source>
        <dbReference type="SAM" id="Phobius"/>
    </source>
</evidence>
<reference evidence="3" key="1">
    <citation type="journal article" date="2020" name="Fungal Divers.">
        <title>Resolving the Mortierellaceae phylogeny through synthesis of multi-gene phylogenetics and phylogenomics.</title>
        <authorList>
            <person name="Vandepol N."/>
            <person name="Liber J."/>
            <person name="Desiro A."/>
            <person name="Na H."/>
            <person name="Kennedy M."/>
            <person name="Barry K."/>
            <person name="Grigoriev I.V."/>
            <person name="Miller A.N."/>
            <person name="O'Donnell K."/>
            <person name="Stajich J.E."/>
            <person name="Bonito G."/>
        </authorList>
    </citation>
    <scope>NUCLEOTIDE SEQUENCE</scope>
    <source>
        <strain evidence="3">MES-2147</strain>
    </source>
</reference>
<protein>
    <recommendedName>
        <fullName evidence="5">Transmembrane protein</fullName>
    </recommendedName>
</protein>
<gene>
    <name evidence="3" type="ORF">BGZ65_009181</name>
</gene>
<accession>A0A9P6SS24</accession>
<evidence type="ECO:0000313" key="4">
    <source>
        <dbReference type="Proteomes" id="UP000749646"/>
    </source>
</evidence>
<feature type="non-terminal residue" evidence="3">
    <location>
        <position position="485"/>
    </location>
</feature>
<feature type="transmembrane region" description="Helical" evidence="2">
    <location>
        <begin position="339"/>
        <end position="362"/>
    </location>
</feature>
<proteinExistence type="predicted"/>
<dbReference type="OrthoDB" id="2431312at2759"/>
<keyword evidence="2" id="KW-0812">Transmembrane</keyword>
<dbReference type="Proteomes" id="UP000749646">
    <property type="component" value="Unassembled WGS sequence"/>
</dbReference>
<keyword evidence="2" id="KW-0472">Membrane</keyword>
<evidence type="ECO:0000313" key="3">
    <source>
        <dbReference type="EMBL" id="KAF9995200.1"/>
    </source>
</evidence>
<name>A0A9P6SS24_9FUNG</name>
<keyword evidence="2" id="KW-1133">Transmembrane helix</keyword>
<evidence type="ECO:0008006" key="5">
    <source>
        <dbReference type="Google" id="ProtNLM"/>
    </source>
</evidence>
<feature type="compositionally biased region" description="Polar residues" evidence="1">
    <location>
        <begin position="457"/>
        <end position="470"/>
    </location>
</feature>